<reference evidence="14" key="2">
    <citation type="submission" date="2015-06" db="UniProtKB">
        <authorList>
            <consortium name="EnsemblMetazoa"/>
        </authorList>
    </citation>
    <scope>IDENTIFICATION</scope>
</reference>
<dbReference type="EMBL" id="CAQQ02190339">
    <property type="status" value="NOT_ANNOTATED_CDS"/>
    <property type="molecule type" value="Genomic_DNA"/>
</dbReference>
<feature type="domain" description="Cadherin" evidence="13">
    <location>
        <begin position="12"/>
        <end position="100"/>
    </location>
</feature>
<keyword evidence="3" id="KW-0812">Transmembrane</keyword>
<dbReference type="OMA" id="VEVATCD"/>
<dbReference type="SMART" id="SM00112">
    <property type="entry name" value="CA"/>
    <property type="match status" value="2"/>
</dbReference>
<proteinExistence type="predicted"/>
<dbReference type="InterPro" id="IPR050174">
    <property type="entry name" value="Protocadherin/Cadherin-CA"/>
</dbReference>
<evidence type="ECO:0000256" key="11">
    <source>
        <dbReference type="ARBA" id="ARBA00059331"/>
    </source>
</evidence>
<dbReference type="InterPro" id="IPR015919">
    <property type="entry name" value="Cadherin-like_sf"/>
</dbReference>
<dbReference type="SUPFAM" id="SSF49313">
    <property type="entry name" value="Cadherin-like"/>
    <property type="match status" value="2"/>
</dbReference>
<evidence type="ECO:0000256" key="9">
    <source>
        <dbReference type="ARBA" id="ARBA00023136"/>
    </source>
</evidence>
<comment type="function">
    <text evidence="11">Cadherins are calcium-dependent cell adhesion proteins. They preferentially interact with themselves in a homophilic manner in connecting cells.</text>
</comment>
<evidence type="ECO:0000256" key="3">
    <source>
        <dbReference type="ARBA" id="ARBA00022692"/>
    </source>
</evidence>
<dbReference type="AlphaFoldDB" id="T1H1K7"/>
<keyword evidence="4" id="KW-0732">Signal</keyword>
<evidence type="ECO:0000256" key="5">
    <source>
        <dbReference type="ARBA" id="ARBA00022737"/>
    </source>
</evidence>
<keyword evidence="2" id="KW-1003">Cell membrane</keyword>
<dbReference type="FunFam" id="2.60.40.60:FF:000098">
    <property type="entry name" value="cadherin-23 isoform X1"/>
    <property type="match status" value="1"/>
</dbReference>
<sequence length="256" mass="29007">MPVTFIDDVENTVFDHDVGRNGTFQLFIDPPTDTFEIIPEVAVNEATFIIRVKDPLLLDYEMQTEVNFTIIAKEVESPGKWSAAHVQVFIVDQNDNYPEFTQSVYNVTIPENSEVGSFITQIKAYDKDSDDFGTMGIRYKNLRGSIAHLLTLDPVVGTLSIKSTNSEAFDREIVSRYYLTVEAIDNNGLGNRNTAQIIIDLEDVNDNAPIFLQHQYEANLLENKDDFENPLILEARDLDLEDTENSQITYEIIDGI</sequence>
<dbReference type="PROSITE" id="PS50268">
    <property type="entry name" value="CADHERIN_2"/>
    <property type="match status" value="2"/>
</dbReference>
<dbReference type="HOGENOM" id="CLU_1088080_0_0_1"/>
<evidence type="ECO:0000259" key="13">
    <source>
        <dbReference type="PROSITE" id="PS50268"/>
    </source>
</evidence>
<evidence type="ECO:0000256" key="12">
    <source>
        <dbReference type="PROSITE-ProRule" id="PRU00043"/>
    </source>
</evidence>
<keyword evidence="5" id="KW-0677">Repeat</keyword>
<keyword evidence="15" id="KW-1185">Reference proteome</keyword>
<dbReference type="Gene3D" id="2.60.40.60">
    <property type="entry name" value="Cadherins"/>
    <property type="match status" value="3"/>
</dbReference>
<keyword evidence="10" id="KW-0325">Glycoprotein</keyword>
<keyword evidence="8" id="KW-1133">Transmembrane helix</keyword>
<comment type="subcellular location">
    <subcellularLocation>
        <location evidence="1">Cell membrane</location>
        <topology evidence="1">Single-pass type I membrane protein</topology>
    </subcellularLocation>
</comment>
<keyword evidence="6 12" id="KW-0106">Calcium</keyword>
<feature type="domain" description="Cadherin" evidence="13">
    <location>
        <begin position="101"/>
        <end position="211"/>
    </location>
</feature>
<evidence type="ECO:0000256" key="10">
    <source>
        <dbReference type="ARBA" id="ARBA00023180"/>
    </source>
</evidence>
<dbReference type="PANTHER" id="PTHR24028">
    <property type="entry name" value="CADHERIN-87A"/>
    <property type="match status" value="1"/>
</dbReference>
<dbReference type="PROSITE" id="PS00232">
    <property type="entry name" value="CADHERIN_1"/>
    <property type="match status" value="2"/>
</dbReference>
<dbReference type="PRINTS" id="PR00205">
    <property type="entry name" value="CADHERIN"/>
</dbReference>
<protein>
    <recommendedName>
        <fullName evidence="13">Cadherin domain-containing protein</fullName>
    </recommendedName>
</protein>
<dbReference type="GO" id="GO:0007156">
    <property type="term" value="P:homophilic cell adhesion via plasma membrane adhesion molecules"/>
    <property type="evidence" value="ECO:0007669"/>
    <property type="project" value="InterPro"/>
</dbReference>
<dbReference type="InterPro" id="IPR002126">
    <property type="entry name" value="Cadherin-like_dom"/>
</dbReference>
<evidence type="ECO:0000256" key="6">
    <source>
        <dbReference type="ARBA" id="ARBA00022837"/>
    </source>
</evidence>
<evidence type="ECO:0000313" key="14">
    <source>
        <dbReference type="EnsemblMetazoa" id="MESCA010070-PA"/>
    </source>
</evidence>
<dbReference type="CDD" id="cd11304">
    <property type="entry name" value="Cadherin_repeat"/>
    <property type="match status" value="2"/>
</dbReference>
<evidence type="ECO:0000256" key="1">
    <source>
        <dbReference type="ARBA" id="ARBA00004251"/>
    </source>
</evidence>
<keyword evidence="9" id="KW-0472">Membrane</keyword>
<dbReference type="Pfam" id="PF00028">
    <property type="entry name" value="Cadherin"/>
    <property type="match status" value="1"/>
</dbReference>
<dbReference type="GO" id="GO:0005509">
    <property type="term" value="F:calcium ion binding"/>
    <property type="evidence" value="ECO:0007669"/>
    <property type="project" value="UniProtKB-UniRule"/>
</dbReference>
<evidence type="ECO:0000313" key="15">
    <source>
        <dbReference type="Proteomes" id="UP000015102"/>
    </source>
</evidence>
<evidence type="ECO:0000256" key="8">
    <source>
        <dbReference type="ARBA" id="ARBA00022989"/>
    </source>
</evidence>
<evidence type="ECO:0000256" key="2">
    <source>
        <dbReference type="ARBA" id="ARBA00022475"/>
    </source>
</evidence>
<reference evidence="15" key="1">
    <citation type="submission" date="2013-02" db="EMBL/GenBank/DDBJ databases">
        <authorList>
            <person name="Hughes D."/>
        </authorList>
    </citation>
    <scope>NUCLEOTIDE SEQUENCE</scope>
    <source>
        <strain>Durham</strain>
        <strain evidence="15">NC isolate 2 -- Noor lab</strain>
    </source>
</reference>
<dbReference type="Proteomes" id="UP000015102">
    <property type="component" value="Unassembled WGS sequence"/>
</dbReference>
<dbReference type="InterPro" id="IPR020894">
    <property type="entry name" value="Cadherin_CS"/>
</dbReference>
<evidence type="ECO:0000256" key="7">
    <source>
        <dbReference type="ARBA" id="ARBA00022889"/>
    </source>
</evidence>
<dbReference type="FunFam" id="2.60.40.60:FF:000118">
    <property type="entry name" value="protocadherin Fat 4"/>
    <property type="match status" value="1"/>
</dbReference>
<keyword evidence="7" id="KW-0130">Cell adhesion</keyword>
<dbReference type="STRING" id="36166.T1H1K7"/>
<dbReference type="PANTHER" id="PTHR24028:SF328">
    <property type="entry name" value="CADHERIN-3"/>
    <property type="match status" value="1"/>
</dbReference>
<accession>T1H1K7</accession>
<name>T1H1K7_MEGSC</name>
<dbReference type="GO" id="GO:0005886">
    <property type="term" value="C:plasma membrane"/>
    <property type="evidence" value="ECO:0007669"/>
    <property type="project" value="UniProtKB-SubCell"/>
</dbReference>
<organism evidence="14 15">
    <name type="scientific">Megaselia scalaris</name>
    <name type="common">Humpbacked fly</name>
    <name type="synonym">Phora scalaris</name>
    <dbReference type="NCBI Taxonomy" id="36166"/>
    <lineage>
        <taxon>Eukaryota</taxon>
        <taxon>Metazoa</taxon>
        <taxon>Ecdysozoa</taxon>
        <taxon>Arthropoda</taxon>
        <taxon>Hexapoda</taxon>
        <taxon>Insecta</taxon>
        <taxon>Pterygota</taxon>
        <taxon>Neoptera</taxon>
        <taxon>Endopterygota</taxon>
        <taxon>Diptera</taxon>
        <taxon>Brachycera</taxon>
        <taxon>Muscomorpha</taxon>
        <taxon>Platypezoidea</taxon>
        <taxon>Phoridae</taxon>
        <taxon>Megaseliini</taxon>
        <taxon>Megaselia</taxon>
    </lineage>
</organism>
<evidence type="ECO:0000256" key="4">
    <source>
        <dbReference type="ARBA" id="ARBA00022729"/>
    </source>
</evidence>
<dbReference type="EnsemblMetazoa" id="MESCA010070-RA">
    <property type="protein sequence ID" value="MESCA010070-PA"/>
    <property type="gene ID" value="MESCA010070"/>
</dbReference>